<accession>A0A852ZZ44</accession>
<dbReference type="RefSeq" id="WP_179816626.1">
    <property type="nucleotide sequence ID" value="NZ_JACBZD010000002.1"/>
</dbReference>
<gene>
    <name evidence="4" type="ORF">FHU37_004682</name>
</gene>
<feature type="transmembrane region" description="Helical" evidence="2">
    <location>
        <begin position="342"/>
        <end position="360"/>
    </location>
</feature>
<dbReference type="Proteomes" id="UP000567795">
    <property type="component" value="Unassembled WGS sequence"/>
</dbReference>
<evidence type="ECO:0000256" key="2">
    <source>
        <dbReference type="SAM" id="Phobius"/>
    </source>
</evidence>
<dbReference type="InterPro" id="IPR008741">
    <property type="entry name" value="AV_PCPalpha"/>
</dbReference>
<name>A0A852ZZ44_9ACTN</name>
<keyword evidence="2" id="KW-0812">Transmembrane</keyword>
<dbReference type="EMBL" id="JACBZD010000002">
    <property type="protein sequence ID" value="NYI07653.1"/>
    <property type="molecule type" value="Genomic_DNA"/>
</dbReference>
<feature type="transmembrane region" description="Helical" evidence="2">
    <location>
        <begin position="380"/>
        <end position="400"/>
    </location>
</feature>
<feature type="region of interest" description="Disordered" evidence="1">
    <location>
        <begin position="198"/>
        <end position="219"/>
    </location>
</feature>
<evidence type="ECO:0000256" key="1">
    <source>
        <dbReference type="SAM" id="MobiDB-lite"/>
    </source>
</evidence>
<feature type="compositionally biased region" description="Basic and acidic residues" evidence="1">
    <location>
        <begin position="235"/>
        <end position="244"/>
    </location>
</feature>
<sequence>MEIAMSVEGDKLVYDYLSRVADLARGELPPDRRIRLVARLREEIDGALGPTPSTGAVRRVLGRLGEPEAVVRREATGGGGAGAAEGFDPAPLRPQPVDNGGGGGGGEQPSPRRRPGGLGGALRLPRQSSGPRERGADDAGAAPAEPADAPRLPAQAGEPSAGPSPSLPFGEAGPEPGGGARWDSVTWAEALKAGKLGPIVPQTELDPTQPGEARLLPTSMPGVVGGLIVPAANPVKDDVPEKPGDQGTPAGKDAADQAKDGAPAGRRPGPGRRLARAVFGAGRRGGGASGEAAGPRRLFLTEWLAVGLLVAGAVWPAVVLSFGGWVLAYLSTSLRVWEARAASIGVPLLTVGGAAALYWARTTGRLGEVYTEAQADAYVQAAMSTVPRVAAVLSAIFLLWRITRGR</sequence>
<feature type="region of interest" description="Disordered" evidence="1">
    <location>
        <begin position="233"/>
        <end position="272"/>
    </location>
</feature>
<keyword evidence="5" id="KW-1185">Reference proteome</keyword>
<comment type="caution">
    <text evidence="4">The sequence shown here is derived from an EMBL/GenBank/DDBJ whole genome shotgun (WGS) entry which is preliminary data.</text>
</comment>
<dbReference type="AlphaFoldDB" id="A0A852ZZ44"/>
<proteinExistence type="predicted"/>
<feature type="domain" description="Peptidase C31" evidence="3">
    <location>
        <begin position="384"/>
        <end position="406"/>
    </location>
</feature>
<evidence type="ECO:0000313" key="4">
    <source>
        <dbReference type="EMBL" id="NYI07653.1"/>
    </source>
</evidence>
<feature type="transmembrane region" description="Helical" evidence="2">
    <location>
        <begin position="303"/>
        <end position="330"/>
    </location>
</feature>
<keyword evidence="2" id="KW-0472">Membrane</keyword>
<dbReference type="PROSITE" id="PS51539">
    <property type="entry name" value="AV_PCP_ALPHA"/>
    <property type="match status" value="1"/>
</dbReference>
<reference evidence="4 5" key="1">
    <citation type="submission" date="2020-07" db="EMBL/GenBank/DDBJ databases">
        <title>Sequencing the genomes of 1000 actinobacteria strains.</title>
        <authorList>
            <person name="Klenk H.-P."/>
        </authorList>
    </citation>
    <scope>NUCLEOTIDE SEQUENCE [LARGE SCALE GENOMIC DNA]</scope>
    <source>
        <strain evidence="4 5">DSM 42178</strain>
    </source>
</reference>
<feature type="compositionally biased region" description="Low complexity" evidence="1">
    <location>
        <begin position="138"/>
        <end position="154"/>
    </location>
</feature>
<protein>
    <recommendedName>
        <fullName evidence="3">Peptidase C31 domain-containing protein</fullName>
    </recommendedName>
</protein>
<evidence type="ECO:0000259" key="3">
    <source>
        <dbReference type="PROSITE" id="PS51539"/>
    </source>
</evidence>
<evidence type="ECO:0000313" key="5">
    <source>
        <dbReference type="Proteomes" id="UP000567795"/>
    </source>
</evidence>
<keyword evidence="2" id="KW-1133">Transmembrane helix</keyword>
<dbReference type="GO" id="GO:0004197">
    <property type="term" value="F:cysteine-type endopeptidase activity"/>
    <property type="evidence" value="ECO:0007669"/>
    <property type="project" value="InterPro"/>
</dbReference>
<organism evidence="4 5">
    <name type="scientific">Allostreptomyces psammosilenae</name>
    <dbReference type="NCBI Taxonomy" id="1892865"/>
    <lineage>
        <taxon>Bacteria</taxon>
        <taxon>Bacillati</taxon>
        <taxon>Actinomycetota</taxon>
        <taxon>Actinomycetes</taxon>
        <taxon>Kitasatosporales</taxon>
        <taxon>Streptomycetaceae</taxon>
        <taxon>Allostreptomyces</taxon>
    </lineage>
</organism>
<feature type="region of interest" description="Disordered" evidence="1">
    <location>
        <begin position="68"/>
        <end position="186"/>
    </location>
</feature>